<accession>A0ACC3DPU7</accession>
<keyword evidence="2" id="KW-1185">Reference proteome</keyword>
<name>A0ACC3DPU7_9PEZI</name>
<gene>
    <name evidence="1" type="ORF">LTS18_007247</name>
</gene>
<evidence type="ECO:0000313" key="1">
    <source>
        <dbReference type="EMBL" id="KAK3078544.1"/>
    </source>
</evidence>
<dbReference type="Proteomes" id="UP001186974">
    <property type="component" value="Unassembled WGS sequence"/>
</dbReference>
<sequence length="165" mass="18238">SLVIHRVNGLNHRSSGNDWPRTTLSGAEFASLSAPGIHGNLDQVHAQLVGTTKDQEAEHLFSMTPSQYNSLTSADFTRRCFAVPESGNDDSDNSTSAKMQPSQQRRNLAETLRSMREQSKGDTAAEVYTRSLLWEKIPSEVVREFKRMVEESNTVDDGVVGKVEA</sequence>
<dbReference type="EMBL" id="JAWDJW010001808">
    <property type="protein sequence ID" value="KAK3078544.1"/>
    <property type="molecule type" value="Genomic_DNA"/>
</dbReference>
<protein>
    <submittedName>
        <fullName evidence="1">Uncharacterized protein</fullName>
    </submittedName>
</protein>
<organism evidence="1 2">
    <name type="scientific">Coniosporium uncinatum</name>
    <dbReference type="NCBI Taxonomy" id="93489"/>
    <lineage>
        <taxon>Eukaryota</taxon>
        <taxon>Fungi</taxon>
        <taxon>Dikarya</taxon>
        <taxon>Ascomycota</taxon>
        <taxon>Pezizomycotina</taxon>
        <taxon>Dothideomycetes</taxon>
        <taxon>Dothideomycetes incertae sedis</taxon>
        <taxon>Coniosporium</taxon>
    </lineage>
</organism>
<comment type="caution">
    <text evidence="1">The sequence shown here is derived from an EMBL/GenBank/DDBJ whole genome shotgun (WGS) entry which is preliminary data.</text>
</comment>
<feature type="non-terminal residue" evidence="1">
    <location>
        <position position="1"/>
    </location>
</feature>
<reference evidence="1" key="1">
    <citation type="submission" date="2024-09" db="EMBL/GenBank/DDBJ databases">
        <title>Black Yeasts Isolated from many extreme environments.</title>
        <authorList>
            <person name="Coleine C."/>
            <person name="Stajich J.E."/>
            <person name="Selbmann L."/>
        </authorList>
    </citation>
    <scope>NUCLEOTIDE SEQUENCE</scope>
    <source>
        <strain evidence="1">CCFEE 5737</strain>
    </source>
</reference>
<evidence type="ECO:0000313" key="2">
    <source>
        <dbReference type="Proteomes" id="UP001186974"/>
    </source>
</evidence>
<proteinExistence type="predicted"/>